<dbReference type="GO" id="GO:0005794">
    <property type="term" value="C:Golgi apparatus"/>
    <property type="evidence" value="ECO:0007669"/>
    <property type="project" value="TreeGrafter"/>
</dbReference>
<dbReference type="GO" id="GO:0019706">
    <property type="term" value="F:protein-cysteine S-palmitoyltransferase activity"/>
    <property type="evidence" value="ECO:0007669"/>
    <property type="project" value="UniProtKB-EC"/>
</dbReference>
<keyword evidence="7" id="KW-0449">Lipoprotein</keyword>
<evidence type="ECO:0000256" key="4">
    <source>
        <dbReference type="ARBA" id="ARBA00022989"/>
    </source>
</evidence>
<dbReference type="InterPro" id="IPR001594">
    <property type="entry name" value="Palmitoyltrfase_DHHC"/>
</dbReference>
<dbReference type="PANTHER" id="PTHR22883:SF23">
    <property type="entry name" value="PALMITOYLTRANSFERASE ZDHHC6"/>
    <property type="match status" value="1"/>
</dbReference>
<keyword evidence="15" id="KW-1185">Reference proteome</keyword>
<keyword evidence="4 11" id="KW-1133">Transmembrane helix</keyword>
<evidence type="ECO:0000313" key="14">
    <source>
        <dbReference type="EMBL" id="KAJ7645337.1"/>
    </source>
</evidence>
<keyword evidence="8 11" id="KW-0012">Acyltransferase</keyword>
<evidence type="ECO:0000256" key="10">
    <source>
        <dbReference type="ARBA" id="ARBA00048048"/>
    </source>
</evidence>
<dbReference type="Proteomes" id="UP001221757">
    <property type="component" value="Unassembled WGS sequence"/>
</dbReference>
<keyword evidence="3 11" id="KW-0812">Transmembrane</keyword>
<feature type="transmembrane region" description="Helical" evidence="11">
    <location>
        <begin position="234"/>
        <end position="254"/>
    </location>
</feature>
<accession>A0AAD7CD67</accession>
<comment type="caution">
    <text evidence="14">The sequence shown here is derived from an EMBL/GenBank/DDBJ whole genome shotgun (WGS) entry which is preliminary data.</text>
</comment>
<gene>
    <name evidence="14" type="ORF">B0H17DRAFT_1274467</name>
</gene>
<comment type="subcellular location">
    <subcellularLocation>
        <location evidence="1">Membrane</location>
        <topology evidence="1">Multi-pass membrane protein</topology>
    </subcellularLocation>
</comment>
<evidence type="ECO:0000256" key="5">
    <source>
        <dbReference type="ARBA" id="ARBA00023136"/>
    </source>
</evidence>
<name>A0AAD7CD67_MYCRO</name>
<dbReference type="AlphaFoldDB" id="A0AAD7CD67"/>
<evidence type="ECO:0000256" key="8">
    <source>
        <dbReference type="ARBA" id="ARBA00023315"/>
    </source>
</evidence>
<evidence type="ECO:0000256" key="9">
    <source>
        <dbReference type="ARBA" id="ARBA00038298"/>
    </source>
</evidence>
<feature type="domain" description="Palmitoyltransferase DHHC" evidence="13">
    <location>
        <begin position="189"/>
        <end position="306"/>
    </location>
</feature>
<proteinExistence type="inferred from homology"/>
<evidence type="ECO:0000256" key="3">
    <source>
        <dbReference type="ARBA" id="ARBA00022692"/>
    </source>
</evidence>
<feature type="transmembrane region" description="Helical" evidence="11">
    <location>
        <begin position="274"/>
        <end position="292"/>
    </location>
</feature>
<feature type="transmembrane region" description="Helical" evidence="11">
    <location>
        <begin position="88"/>
        <end position="108"/>
    </location>
</feature>
<feature type="region of interest" description="Disordered" evidence="12">
    <location>
        <begin position="142"/>
        <end position="182"/>
    </location>
</feature>
<evidence type="ECO:0000256" key="2">
    <source>
        <dbReference type="ARBA" id="ARBA00022679"/>
    </source>
</evidence>
<dbReference type="EMBL" id="JARKIE010000400">
    <property type="protein sequence ID" value="KAJ7645337.1"/>
    <property type="molecule type" value="Genomic_DNA"/>
</dbReference>
<evidence type="ECO:0000259" key="13">
    <source>
        <dbReference type="Pfam" id="PF01529"/>
    </source>
</evidence>
<dbReference type="PROSITE" id="PS50216">
    <property type="entry name" value="DHHC"/>
    <property type="match status" value="1"/>
</dbReference>
<evidence type="ECO:0000256" key="6">
    <source>
        <dbReference type="ARBA" id="ARBA00023139"/>
    </source>
</evidence>
<reference evidence="14" key="1">
    <citation type="submission" date="2023-03" db="EMBL/GenBank/DDBJ databases">
        <title>Massive genome expansion in bonnet fungi (Mycena s.s.) driven by repeated elements and novel gene families across ecological guilds.</title>
        <authorList>
            <consortium name="Lawrence Berkeley National Laboratory"/>
            <person name="Harder C.B."/>
            <person name="Miyauchi S."/>
            <person name="Viragh M."/>
            <person name="Kuo A."/>
            <person name="Thoen E."/>
            <person name="Andreopoulos B."/>
            <person name="Lu D."/>
            <person name="Skrede I."/>
            <person name="Drula E."/>
            <person name="Henrissat B."/>
            <person name="Morin E."/>
            <person name="Kohler A."/>
            <person name="Barry K."/>
            <person name="LaButti K."/>
            <person name="Morin E."/>
            <person name="Salamov A."/>
            <person name="Lipzen A."/>
            <person name="Mereny Z."/>
            <person name="Hegedus B."/>
            <person name="Baldrian P."/>
            <person name="Stursova M."/>
            <person name="Weitz H."/>
            <person name="Taylor A."/>
            <person name="Grigoriev I.V."/>
            <person name="Nagy L.G."/>
            <person name="Martin F."/>
            <person name="Kauserud H."/>
        </authorList>
    </citation>
    <scope>NUCLEOTIDE SEQUENCE</scope>
    <source>
        <strain evidence="14">CBHHK067</strain>
    </source>
</reference>
<dbReference type="GO" id="GO:0016020">
    <property type="term" value="C:membrane"/>
    <property type="evidence" value="ECO:0007669"/>
    <property type="project" value="UniProtKB-SubCell"/>
</dbReference>
<comment type="catalytic activity">
    <reaction evidence="10 11">
        <text>L-cysteinyl-[protein] + hexadecanoyl-CoA = S-hexadecanoyl-L-cysteinyl-[protein] + CoA</text>
        <dbReference type="Rhea" id="RHEA:36683"/>
        <dbReference type="Rhea" id="RHEA-COMP:10131"/>
        <dbReference type="Rhea" id="RHEA-COMP:11032"/>
        <dbReference type="ChEBI" id="CHEBI:29950"/>
        <dbReference type="ChEBI" id="CHEBI:57287"/>
        <dbReference type="ChEBI" id="CHEBI:57379"/>
        <dbReference type="ChEBI" id="CHEBI:74151"/>
        <dbReference type="EC" id="2.3.1.225"/>
    </reaction>
</comment>
<sequence length="411" mass="45021">MSLSDSENGLPSPRADKVALDKPTFCGTIAEARYQRREVRARKPQPWVVRKLMVVVTLGIMGYTAYVYSGRFAVRLMHGGRRREGGESLFGLLVGWSVLYAWMVWAYVKIRPVTPPAAHVPGTTLPLPLPLANGHANGHAPLANGQLTNVPPPPRRKSSARSRRDDGEAAPAPPRGRFPPTTAALLPPHRWCSRCAIVKPYRAHHCRVCGTCVLKFDHHCPWIGQCVGARNHKFFLNFALATALFTLYTFASLLAFNVPGALRGGGSADPQEGVVIGIAALFALFTLSLGAAHTRMILLSQTTVESLGVQRMKEREGAALAAAGVGCLDVRTKRAARVANDAEWGAPDTEGNLWWPGGARAGWEDVMGRSVLGWIFPIGRPLGDGLHYRPNPRFDTDGRWRRRAEWPVELR</sequence>
<comment type="domain">
    <text evidence="11">The DHHC domain is required for palmitoyltransferase activity.</text>
</comment>
<dbReference type="InterPro" id="IPR039859">
    <property type="entry name" value="PFA4/ZDH16/20/ERF2-like"/>
</dbReference>
<protein>
    <recommendedName>
        <fullName evidence="11">Palmitoyltransferase</fullName>
        <ecNumber evidence="11">2.3.1.225</ecNumber>
    </recommendedName>
</protein>
<feature type="transmembrane region" description="Helical" evidence="11">
    <location>
        <begin position="47"/>
        <end position="68"/>
    </location>
</feature>
<keyword evidence="6" id="KW-0564">Palmitate</keyword>
<evidence type="ECO:0000256" key="12">
    <source>
        <dbReference type="SAM" id="MobiDB-lite"/>
    </source>
</evidence>
<evidence type="ECO:0000256" key="1">
    <source>
        <dbReference type="ARBA" id="ARBA00004141"/>
    </source>
</evidence>
<dbReference type="GO" id="GO:0005783">
    <property type="term" value="C:endoplasmic reticulum"/>
    <property type="evidence" value="ECO:0007669"/>
    <property type="project" value="TreeGrafter"/>
</dbReference>
<dbReference type="PANTHER" id="PTHR22883">
    <property type="entry name" value="ZINC FINGER DHHC DOMAIN CONTAINING PROTEIN"/>
    <property type="match status" value="1"/>
</dbReference>
<dbReference type="GO" id="GO:0006612">
    <property type="term" value="P:protein targeting to membrane"/>
    <property type="evidence" value="ECO:0007669"/>
    <property type="project" value="TreeGrafter"/>
</dbReference>
<evidence type="ECO:0000256" key="11">
    <source>
        <dbReference type="RuleBase" id="RU079119"/>
    </source>
</evidence>
<evidence type="ECO:0000256" key="7">
    <source>
        <dbReference type="ARBA" id="ARBA00023288"/>
    </source>
</evidence>
<keyword evidence="5 11" id="KW-0472">Membrane</keyword>
<evidence type="ECO:0000313" key="15">
    <source>
        <dbReference type="Proteomes" id="UP001221757"/>
    </source>
</evidence>
<dbReference type="Pfam" id="PF01529">
    <property type="entry name" value="DHHC"/>
    <property type="match status" value="1"/>
</dbReference>
<keyword evidence="2 11" id="KW-0808">Transferase</keyword>
<comment type="similarity">
    <text evidence="9">Belongs to the DHHC palmitoyltransferase family. PFA5 subfamily.</text>
</comment>
<organism evidence="14 15">
    <name type="scientific">Mycena rosella</name>
    <name type="common">Pink bonnet</name>
    <name type="synonym">Agaricus rosellus</name>
    <dbReference type="NCBI Taxonomy" id="1033263"/>
    <lineage>
        <taxon>Eukaryota</taxon>
        <taxon>Fungi</taxon>
        <taxon>Dikarya</taxon>
        <taxon>Basidiomycota</taxon>
        <taxon>Agaricomycotina</taxon>
        <taxon>Agaricomycetes</taxon>
        <taxon>Agaricomycetidae</taxon>
        <taxon>Agaricales</taxon>
        <taxon>Marasmiineae</taxon>
        <taxon>Mycenaceae</taxon>
        <taxon>Mycena</taxon>
    </lineage>
</organism>
<dbReference type="EC" id="2.3.1.225" evidence="11"/>